<name>A0ABP7CV22_9ACTN</name>
<protein>
    <submittedName>
        <fullName evidence="1">Uncharacterized protein</fullName>
    </submittedName>
</protein>
<accession>A0ABP7CV22</accession>
<organism evidence="1 2">
    <name type="scientific">Microlunatus aurantiacus</name>
    <dbReference type="NCBI Taxonomy" id="446786"/>
    <lineage>
        <taxon>Bacteria</taxon>
        <taxon>Bacillati</taxon>
        <taxon>Actinomycetota</taxon>
        <taxon>Actinomycetes</taxon>
        <taxon>Propionibacteriales</taxon>
        <taxon>Propionibacteriaceae</taxon>
        <taxon>Microlunatus</taxon>
    </lineage>
</organism>
<dbReference type="Proteomes" id="UP001500051">
    <property type="component" value="Unassembled WGS sequence"/>
</dbReference>
<dbReference type="RefSeq" id="WP_344811117.1">
    <property type="nucleotide sequence ID" value="NZ_BAAAYX010000002.1"/>
</dbReference>
<reference evidence="2" key="1">
    <citation type="journal article" date="2019" name="Int. J. Syst. Evol. Microbiol.">
        <title>The Global Catalogue of Microorganisms (GCM) 10K type strain sequencing project: providing services to taxonomists for standard genome sequencing and annotation.</title>
        <authorList>
            <consortium name="The Broad Institute Genomics Platform"/>
            <consortium name="The Broad Institute Genome Sequencing Center for Infectious Disease"/>
            <person name="Wu L."/>
            <person name="Ma J."/>
        </authorList>
    </citation>
    <scope>NUCLEOTIDE SEQUENCE [LARGE SCALE GENOMIC DNA]</scope>
    <source>
        <strain evidence="2">JCM 16548</strain>
    </source>
</reference>
<evidence type="ECO:0000313" key="1">
    <source>
        <dbReference type="EMBL" id="GAA3695777.1"/>
    </source>
</evidence>
<proteinExistence type="predicted"/>
<dbReference type="EMBL" id="BAAAYX010000002">
    <property type="protein sequence ID" value="GAA3695777.1"/>
    <property type="molecule type" value="Genomic_DNA"/>
</dbReference>
<keyword evidence="2" id="KW-1185">Reference proteome</keyword>
<evidence type="ECO:0000313" key="2">
    <source>
        <dbReference type="Proteomes" id="UP001500051"/>
    </source>
</evidence>
<sequence length="152" mass="16354">MNSPRVEQASPLPAVRVEDDTQVRLSSAEFVLVEFDDPVFDTARMHPVNGKKDRIRLPVSGTYVLTGEVEWEPNGDGYRTVQIVVLDRGDNYPSLGKSLVEPRASTVQPTVQQVVAIARLDEGAIIGLIAGQGSGGDLELVRATLAAAFISP</sequence>
<gene>
    <name evidence="1" type="ORF">GCM10022204_09520</name>
</gene>
<comment type="caution">
    <text evidence="1">The sequence shown here is derived from an EMBL/GenBank/DDBJ whole genome shotgun (WGS) entry which is preliminary data.</text>
</comment>